<evidence type="ECO:0000256" key="3">
    <source>
        <dbReference type="ARBA" id="ARBA00022827"/>
    </source>
</evidence>
<dbReference type="SUPFAM" id="SSF56425">
    <property type="entry name" value="Succinate dehydrogenase/fumarate reductase flavoprotein, catalytic domain"/>
    <property type="match status" value="1"/>
</dbReference>
<dbReference type="InterPro" id="IPR027477">
    <property type="entry name" value="Succ_DH/fumarate_Rdtase_cat_sf"/>
</dbReference>
<reference evidence="7" key="1">
    <citation type="journal article" date="2019" name="Int. J. Syst. Evol. Microbiol.">
        <title>The Global Catalogue of Microorganisms (GCM) 10K type strain sequencing project: providing services to taxonomists for standard genome sequencing and annotation.</title>
        <authorList>
            <consortium name="The Broad Institute Genomics Platform"/>
            <consortium name="The Broad Institute Genome Sequencing Center for Infectious Disease"/>
            <person name="Wu L."/>
            <person name="Ma J."/>
        </authorList>
    </citation>
    <scope>NUCLEOTIDE SEQUENCE [LARGE SCALE GENOMIC DNA]</scope>
    <source>
        <strain evidence="7">NBRC 109341</strain>
    </source>
</reference>
<proteinExistence type="predicted"/>
<dbReference type="Pfam" id="PF00890">
    <property type="entry name" value="FAD_binding_2"/>
    <property type="match status" value="1"/>
</dbReference>
<dbReference type="Gene3D" id="3.50.50.60">
    <property type="entry name" value="FAD/NAD(P)-binding domain"/>
    <property type="match status" value="1"/>
</dbReference>
<comment type="caution">
    <text evidence="6">The sequence shown here is derived from an EMBL/GenBank/DDBJ whole genome shotgun (WGS) entry which is preliminary data.</text>
</comment>
<dbReference type="RefSeq" id="WP_284309172.1">
    <property type="nucleotide sequence ID" value="NZ_BSPB01000056.1"/>
</dbReference>
<keyword evidence="2" id="KW-0285">Flavoprotein</keyword>
<keyword evidence="3" id="KW-0274">FAD</keyword>
<dbReference type="InterPro" id="IPR036188">
    <property type="entry name" value="FAD/NAD-bd_sf"/>
</dbReference>
<evidence type="ECO:0000313" key="7">
    <source>
        <dbReference type="Proteomes" id="UP001156903"/>
    </source>
</evidence>
<dbReference type="PANTHER" id="PTHR43400:SF7">
    <property type="entry name" value="FAD-DEPENDENT OXIDOREDUCTASE 2 FAD BINDING DOMAIN-CONTAINING PROTEIN"/>
    <property type="match status" value="1"/>
</dbReference>
<dbReference type="InterPro" id="IPR003953">
    <property type="entry name" value="FAD-dep_OxRdtase_2_FAD-bd"/>
</dbReference>
<dbReference type="InterPro" id="IPR050315">
    <property type="entry name" value="FAD-oxidoreductase_2"/>
</dbReference>
<evidence type="ECO:0000313" key="6">
    <source>
        <dbReference type="EMBL" id="GLS16416.1"/>
    </source>
</evidence>
<evidence type="ECO:0000256" key="4">
    <source>
        <dbReference type="ARBA" id="ARBA00023002"/>
    </source>
</evidence>
<dbReference type="EMBL" id="BSPB01000056">
    <property type="protein sequence ID" value="GLS16416.1"/>
    <property type="molecule type" value="Genomic_DNA"/>
</dbReference>
<protein>
    <recommendedName>
        <fullName evidence="5">FAD-dependent oxidoreductase 2 FAD-binding domain-containing protein</fullName>
    </recommendedName>
</protein>
<name>A0ABQ6CDL7_9BURK</name>
<gene>
    <name evidence="6" type="ORF">GCM10007935_38560</name>
</gene>
<evidence type="ECO:0000256" key="2">
    <source>
        <dbReference type="ARBA" id="ARBA00022630"/>
    </source>
</evidence>
<keyword evidence="7" id="KW-1185">Reference proteome</keyword>
<organism evidence="6 7">
    <name type="scientific">Hydrogenophaga electricum</name>
    <dbReference type="NCBI Taxonomy" id="1230953"/>
    <lineage>
        <taxon>Bacteria</taxon>
        <taxon>Pseudomonadati</taxon>
        <taxon>Pseudomonadota</taxon>
        <taxon>Betaproteobacteria</taxon>
        <taxon>Burkholderiales</taxon>
        <taxon>Comamonadaceae</taxon>
        <taxon>Hydrogenophaga</taxon>
    </lineage>
</organism>
<evidence type="ECO:0000256" key="1">
    <source>
        <dbReference type="ARBA" id="ARBA00001974"/>
    </source>
</evidence>
<comment type="cofactor">
    <cofactor evidence="1">
        <name>FAD</name>
        <dbReference type="ChEBI" id="CHEBI:57692"/>
    </cofactor>
</comment>
<dbReference type="PRINTS" id="PR00368">
    <property type="entry name" value="FADPNR"/>
</dbReference>
<dbReference type="Gene3D" id="3.90.700.10">
    <property type="entry name" value="Succinate dehydrogenase/fumarate reductase flavoprotein, catalytic domain"/>
    <property type="match status" value="1"/>
</dbReference>
<dbReference type="Proteomes" id="UP001156903">
    <property type="component" value="Unassembled WGS sequence"/>
</dbReference>
<feature type="domain" description="FAD-dependent oxidoreductase 2 FAD-binding" evidence="5">
    <location>
        <begin position="8"/>
        <end position="445"/>
    </location>
</feature>
<keyword evidence="4" id="KW-0560">Oxidoreductase</keyword>
<dbReference type="SUPFAM" id="SSF51905">
    <property type="entry name" value="FAD/NAD(P)-binding domain"/>
    <property type="match status" value="1"/>
</dbReference>
<accession>A0ABQ6CDL7</accession>
<evidence type="ECO:0000259" key="5">
    <source>
        <dbReference type="Pfam" id="PF00890"/>
    </source>
</evidence>
<sequence>MTPSNDADVLVVGAGLAGLSAANRAAQAGLKVLVLEKSTDEAYLCNSRYTGGLFHIAMDDMAGEPDWVRANLERTTRGTTDPVLATALTDNARRTLRWLASLGVRFIKAGPDGLRQNALSPPGVRQTGLNWKGRAGDVMLRTLAESLQRLGGRLQRGVQARQLVMEDGRCAGIEVLVDGAPRTLRAQAVVIADGGFQGNLALLRRHVCAHPERLLQRNAQTGQGDGLRMAEAVGARLVGTDRFYGHVQHRRAMTDGALWPYPVLDSLATAGLVLDASGRRFCDEGLGGVYVTNAIAQLDDPLSAVIVFDDATWNGPGRDWLLPANPYLLSAGGSLVTAPTLDALAGQLGLPPATLADTVARYNALADGGPAEGQPPRTTTAYRAWPVRQGPFHAVEVCAGITYTMGGIATDGQARVLGQGGQPIDGLYAAGACTGGLEGGGEAAGYSGGLSKSSVFGMLAGEHLAATLRAAA</sequence>
<dbReference type="PANTHER" id="PTHR43400">
    <property type="entry name" value="FUMARATE REDUCTASE"/>
    <property type="match status" value="1"/>
</dbReference>